<dbReference type="SUPFAM" id="SSF53335">
    <property type="entry name" value="S-adenosyl-L-methionine-dependent methyltransferases"/>
    <property type="match status" value="1"/>
</dbReference>
<evidence type="ECO:0000256" key="1">
    <source>
        <dbReference type="SAM" id="MobiDB-lite"/>
    </source>
</evidence>
<feature type="compositionally biased region" description="Low complexity" evidence="1">
    <location>
        <begin position="19"/>
        <end position="29"/>
    </location>
</feature>
<evidence type="ECO:0000259" key="2">
    <source>
        <dbReference type="Pfam" id="PF08241"/>
    </source>
</evidence>
<proteinExistence type="predicted"/>
<dbReference type="EMBL" id="X64371">
    <property type="protein sequence ID" value="CAA45724.1"/>
    <property type="molecule type" value="Genomic_DNA"/>
</dbReference>
<dbReference type="Gene3D" id="3.40.50.150">
    <property type="entry name" value="Vaccinia Virus protein VP39"/>
    <property type="match status" value="1"/>
</dbReference>
<organism evidence="3">
    <name type="scientific">Melampsora lini</name>
    <name type="common">Rust fungus</name>
    <name type="synonym">Xyloma lini</name>
    <dbReference type="NCBI Taxonomy" id="5261"/>
    <lineage>
        <taxon>Eukaryota</taxon>
        <taxon>Fungi</taxon>
        <taxon>Dikarya</taxon>
        <taxon>Basidiomycota</taxon>
        <taxon>Pucciniomycotina</taxon>
        <taxon>Pucciniomycetes</taxon>
        <taxon>Pucciniales</taxon>
        <taxon>Melampsoraceae</taxon>
        <taxon>Melampsora</taxon>
    </lineage>
</organism>
<feature type="compositionally biased region" description="Basic and acidic residues" evidence="1">
    <location>
        <begin position="38"/>
        <end position="53"/>
    </location>
</feature>
<name>Q01203_MELLI</name>
<protein>
    <submittedName>
        <fullName evidence="3">M.lini MldsB3 gene ORF1 and ORF2</fullName>
    </submittedName>
</protein>
<feature type="region of interest" description="Disordered" evidence="1">
    <location>
        <begin position="1"/>
        <end position="54"/>
    </location>
</feature>
<dbReference type="InterPro" id="IPR013216">
    <property type="entry name" value="Methyltransf_11"/>
</dbReference>
<feature type="domain" description="Methyltransferase type 11" evidence="2">
    <location>
        <begin position="133"/>
        <end position="238"/>
    </location>
</feature>
<dbReference type="GO" id="GO:0008757">
    <property type="term" value="F:S-adenosylmethionine-dependent methyltransferase activity"/>
    <property type="evidence" value="ECO:0007669"/>
    <property type="project" value="InterPro"/>
</dbReference>
<evidence type="ECO:0000313" key="3">
    <source>
        <dbReference type="EMBL" id="CAA45724.1"/>
    </source>
</evidence>
<reference evidence="3" key="1">
    <citation type="journal article" date="1993" name="Curr. Genet.">
        <title>Nucleotide sequence relationships of double-stranded RNA's in flax rust Melampsora lini.</title>
        <authorList>
            <person name="Dickenson M.J."/>
            <person name="Zhang R."/>
            <person name="Pryor A."/>
        </authorList>
    </citation>
    <scope>NUCLEOTIDE SEQUENCE</scope>
    <source>
        <strain evidence="3">SP6</strain>
    </source>
</reference>
<dbReference type="PIR" id="S38802">
    <property type="entry name" value="S38802"/>
</dbReference>
<dbReference type="AlphaFoldDB" id="Q01203"/>
<accession>Q01203</accession>
<sequence>MLKKNPPGSKPGRRPPLSTTGVIGATTTTHRSPGDSPVKYERSSDSKTVRSAKDGQSLKMDVPYPIFEFDFPVKIAHNNKLPVDSQFSDPIVDAFMCSEPGQTLRRNERIYNATLRQFIYRNSRITGVNLLFVGSGASKEIMSILRRMPQSVTFLDISSAALNRLRVAIDASGLSAPIDISYVASDATEWLHTTGQEKVFDVVIATKCIGQIMRRPGTSYEYLMLGISNVLKPNGYVYADHHDALISAPENTPIGSCVSPSDYDVATICGRYADDRAYYCFTPVPDFTIVAAFTAKTTPTRVQQWTSFCIRYLPSVRADQSLYMANTAYNPKPRGFPRPPALAYDEIAELLIPVNSRGVKRIPTPDDKLRYKLNAVFPKFDGTPGILLMHGNAAVFVSGTYRFEIAISYSVDTNLSMACELVESLEGLFYVVVTGIVEIGDNTTDPLDANTLRAVLPLLSPYAENGILVNTPDLVRNIRGDQVVLTDYRGSTMRLPVDGLHVAIDGKNGTFIKSLPFCTVDAAASEIKELLASAYKAADGVYNVPVVSGEVEGEDIWEYARAPSTDNWYPVRKRIDKRYSDPLGSVIHTVASSYAAGRLGAESTVEQLRQIITT</sequence>
<dbReference type="Pfam" id="PF08241">
    <property type="entry name" value="Methyltransf_11"/>
    <property type="match status" value="1"/>
</dbReference>
<dbReference type="InterPro" id="IPR029063">
    <property type="entry name" value="SAM-dependent_MTases_sf"/>
</dbReference>